<dbReference type="PROSITE" id="PS51186">
    <property type="entry name" value="GNAT"/>
    <property type="match status" value="1"/>
</dbReference>
<feature type="domain" description="N-acetyltransferase" evidence="3">
    <location>
        <begin position="8"/>
        <end position="148"/>
    </location>
</feature>
<dbReference type="CDD" id="cd04301">
    <property type="entry name" value="NAT_SF"/>
    <property type="match status" value="1"/>
</dbReference>
<evidence type="ECO:0000256" key="1">
    <source>
        <dbReference type="ARBA" id="ARBA00022679"/>
    </source>
</evidence>
<keyword evidence="1 4" id="KW-0808">Transferase</keyword>
<reference evidence="5" key="1">
    <citation type="journal article" date="2019" name="Int. J. Syst. Evol. Microbiol.">
        <title>The Global Catalogue of Microorganisms (GCM) 10K type strain sequencing project: providing services to taxonomists for standard genome sequencing and annotation.</title>
        <authorList>
            <consortium name="The Broad Institute Genomics Platform"/>
            <consortium name="The Broad Institute Genome Sequencing Center for Infectious Disease"/>
            <person name="Wu L."/>
            <person name="Ma J."/>
        </authorList>
    </citation>
    <scope>NUCLEOTIDE SEQUENCE [LARGE SCALE GENOMIC DNA]</scope>
    <source>
        <strain evidence="5">CCUG 50213</strain>
    </source>
</reference>
<dbReference type="InterPro" id="IPR000182">
    <property type="entry name" value="GNAT_dom"/>
</dbReference>
<dbReference type="Pfam" id="PF13673">
    <property type="entry name" value="Acetyltransf_10"/>
    <property type="match status" value="1"/>
</dbReference>
<evidence type="ECO:0000259" key="3">
    <source>
        <dbReference type="PROSITE" id="PS51186"/>
    </source>
</evidence>
<evidence type="ECO:0000313" key="4">
    <source>
        <dbReference type="EMBL" id="MFD1203289.1"/>
    </source>
</evidence>
<proteinExistence type="predicted"/>
<dbReference type="EC" id="2.3.1.-" evidence="4"/>
<dbReference type="RefSeq" id="WP_343962216.1">
    <property type="nucleotide sequence ID" value="NZ_BAAAKZ010000015.1"/>
</dbReference>
<dbReference type="GO" id="GO:0016746">
    <property type="term" value="F:acyltransferase activity"/>
    <property type="evidence" value="ECO:0007669"/>
    <property type="project" value="UniProtKB-KW"/>
</dbReference>
<dbReference type="PANTHER" id="PTHR43800:SF1">
    <property type="entry name" value="PEPTIDYL-LYSINE N-ACETYLTRANSFERASE YJAB"/>
    <property type="match status" value="1"/>
</dbReference>
<dbReference type="EMBL" id="JBHTLY010000010">
    <property type="protein sequence ID" value="MFD1203289.1"/>
    <property type="molecule type" value="Genomic_DNA"/>
</dbReference>
<keyword evidence="2 4" id="KW-0012">Acyltransferase</keyword>
<comment type="caution">
    <text evidence="4">The sequence shown here is derived from an EMBL/GenBank/DDBJ whole genome shotgun (WGS) entry which is preliminary data.</text>
</comment>
<dbReference type="Proteomes" id="UP001597181">
    <property type="component" value="Unassembled WGS sequence"/>
</dbReference>
<protein>
    <submittedName>
        <fullName evidence="4">GNAT family N-acetyltransferase</fullName>
        <ecNumber evidence="4">2.3.1.-</ecNumber>
    </submittedName>
</protein>
<name>A0ABW3TSV5_9MICO</name>
<accession>A0ABW3TSV5</accession>
<dbReference type="Gene3D" id="3.40.630.30">
    <property type="match status" value="1"/>
</dbReference>
<gene>
    <name evidence="4" type="ORF">ACFQ3U_15435</name>
</gene>
<keyword evidence="5" id="KW-1185">Reference proteome</keyword>
<dbReference type="InterPro" id="IPR016181">
    <property type="entry name" value="Acyl_CoA_acyltransferase"/>
</dbReference>
<sequence length="152" mass="16254">MRTSNSGLTIRPTLGPPEYPQLVEIWRSAVQATHDFLAAEDFDRIESNLASAYFPAVTLVVAERDGTPVGFAGVAEGNLEMLFVSADARGGGTGSALLAEVIAEHGVTKVDVNEQNSGAHGFYLSRGFVQVRRSELDGDGLPYPILHLELPT</sequence>
<dbReference type="PANTHER" id="PTHR43800">
    <property type="entry name" value="PEPTIDYL-LYSINE N-ACETYLTRANSFERASE YJAB"/>
    <property type="match status" value="1"/>
</dbReference>
<evidence type="ECO:0000313" key="5">
    <source>
        <dbReference type="Proteomes" id="UP001597181"/>
    </source>
</evidence>
<dbReference type="SUPFAM" id="SSF55729">
    <property type="entry name" value="Acyl-CoA N-acyltransferases (Nat)"/>
    <property type="match status" value="1"/>
</dbReference>
<evidence type="ECO:0000256" key="2">
    <source>
        <dbReference type="ARBA" id="ARBA00023315"/>
    </source>
</evidence>
<organism evidence="4 5">
    <name type="scientific">Leucobacter albus</name>
    <dbReference type="NCBI Taxonomy" id="272210"/>
    <lineage>
        <taxon>Bacteria</taxon>
        <taxon>Bacillati</taxon>
        <taxon>Actinomycetota</taxon>
        <taxon>Actinomycetes</taxon>
        <taxon>Micrococcales</taxon>
        <taxon>Microbacteriaceae</taxon>
        <taxon>Leucobacter</taxon>
    </lineage>
</organism>